<reference evidence="6 9" key="2">
    <citation type="submission" date="2016-10" db="EMBL/GenBank/DDBJ databases">
        <authorList>
            <person name="de Groot N.N."/>
        </authorList>
    </citation>
    <scope>NUCLEOTIDE SEQUENCE [LARGE SCALE GENOMIC DNA]</scope>
    <source>
        <strain evidence="9">BP1-145</strain>
        <strain evidence="6">BP1-148</strain>
    </source>
</reference>
<dbReference type="PROSITE" id="PS50146">
    <property type="entry name" value="DAGK"/>
    <property type="match status" value="1"/>
</dbReference>
<dbReference type="RefSeq" id="WP_091815483.1">
    <property type="nucleotide sequence ID" value="NZ_CP091792.1"/>
</dbReference>
<evidence type="ECO:0000313" key="6">
    <source>
        <dbReference type="EMBL" id="SDG44265.1"/>
    </source>
</evidence>
<evidence type="ECO:0000256" key="3">
    <source>
        <dbReference type="ARBA" id="ARBA00022777"/>
    </source>
</evidence>
<protein>
    <submittedName>
        <fullName evidence="7">Diacylglycerol kinase family enzyme</fullName>
    </submittedName>
</protein>
<evidence type="ECO:0000259" key="5">
    <source>
        <dbReference type="PROSITE" id="PS50146"/>
    </source>
</evidence>
<keyword evidence="2" id="KW-0547">Nucleotide-binding</keyword>
<keyword evidence="3 7" id="KW-0418">Kinase</keyword>
<evidence type="ECO:0000256" key="1">
    <source>
        <dbReference type="ARBA" id="ARBA00022679"/>
    </source>
</evidence>
<dbReference type="Proteomes" id="UP000198779">
    <property type="component" value="Unassembled WGS sequence"/>
</dbReference>
<name>A0A1H0G1C0_9BACT</name>
<gene>
    <name evidence="7" type="ORF">SAMN04487900_10739</name>
    <name evidence="6" type="ORF">SAMN04487901_10441</name>
</gene>
<dbReference type="PANTHER" id="PTHR12358:SF54">
    <property type="entry name" value="SPHINGOSINE KINASE RELATED PROTEIN"/>
    <property type="match status" value="1"/>
</dbReference>
<accession>A0A1H0G1C0</accession>
<dbReference type="EMBL" id="FNIW01000007">
    <property type="protein sequence ID" value="SDO00641.1"/>
    <property type="molecule type" value="Genomic_DNA"/>
</dbReference>
<dbReference type="AlphaFoldDB" id="A0A1H0G1C0"/>
<dbReference type="OrthoDB" id="9786026at2"/>
<dbReference type="InterPro" id="IPR017438">
    <property type="entry name" value="ATP-NAD_kinase_N"/>
</dbReference>
<evidence type="ECO:0000313" key="9">
    <source>
        <dbReference type="Proteomes" id="UP000199134"/>
    </source>
</evidence>
<evidence type="ECO:0000313" key="7">
    <source>
        <dbReference type="EMBL" id="SDO00641.1"/>
    </source>
</evidence>
<dbReference type="InterPro" id="IPR001206">
    <property type="entry name" value="Diacylglycerol_kinase_cat_dom"/>
</dbReference>
<dbReference type="SUPFAM" id="SSF111331">
    <property type="entry name" value="NAD kinase/diacylglycerol kinase-like"/>
    <property type="match status" value="1"/>
</dbReference>
<keyword evidence="8" id="KW-1185">Reference proteome</keyword>
<sequence length="309" mass="35669">MMEDCRWAILYCPRKGIYRSRRRWERLQKELAAQGVKYDFVQSESTESVERLMTMLIHNGYKTIVIMGGDTALNDAVNCLMKADKDMREQVALGVIPNGTLNDFARFWGFDERDDEKTVMWLKMHRVRKVDLGCIDYENKAGEKLKRYFLNCVNIGLTADLQNLRRQGRQVLGSKTIAFLYTCLSMVFHRHDYKMRLNIDYEVMERSVMTVCVGNALGYGQTPSAVPYSGMLDVSVVYNPRVKQLLAGLWLLVTGRLLNHKSVHPYRVRKMSVESDKALVCVDGRQAERTVGEYHIHVEPEVINFLIPD</sequence>
<dbReference type="GO" id="GO:0016301">
    <property type="term" value="F:kinase activity"/>
    <property type="evidence" value="ECO:0007669"/>
    <property type="project" value="UniProtKB-KW"/>
</dbReference>
<dbReference type="Gene3D" id="3.40.50.10330">
    <property type="entry name" value="Probable inorganic polyphosphate/atp-NAD kinase, domain 1"/>
    <property type="match status" value="1"/>
</dbReference>
<evidence type="ECO:0000256" key="2">
    <source>
        <dbReference type="ARBA" id="ARBA00022741"/>
    </source>
</evidence>
<dbReference type="GO" id="GO:0005524">
    <property type="term" value="F:ATP binding"/>
    <property type="evidence" value="ECO:0007669"/>
    <property type="project" value="UniProtKB-KW"/>
</dbReference>
<evidence type="ECO:0000256" key="4">
    <source>
        <dbReference type="ARBA" id="ARBA00022840"/>
    </source>
</evidence>
<dbReference type="PANTHER" id="PTHR12358">
    <property type="entry name" value="SPHINGOSINE KINASE"/>
    <property type="match status" value="1"/>
</dbReference>
<dbReference type="InterPro" id="IPR016064">
    <property type="entry name" value="NAD/diacylglycerol_kinase_sf"/>
</dbReference>
<dbReference type="Pfam" id="PF19279">
    <property type="entry name" value="YegS_C"/>
    <property type="match status" value="1"/>
</dbReference>
<proteinExistence type="predicted"/>
<keyword evidence="4" id="KW-0067">ATP-binding</keyword>
<dbReference type="Proteomes" id="UP000199134">
    <property type="component" value="Unassembled WGS sequence"/>
</dbReference>
<feature type="domain" description="DAGKc" evidence="5">
    <location>
        <begin position="2"/>
        <end position="139"/>
    </location>
</feature>
<dbReference type="Pfam" id="PF00781">
    <property type="entry name" value="DAGK_cat"/>
    <property type="match status" value="1"/>
</dbReference>
<reference evidence="7 8" key="1">
    <citation type="submission" date="2016-10" db="EMBL/GenBank/DDBJ databases">
        <authorList>
            <person name="Varghese N."/>
            <person name="Submissions S."/>
        </authorList>
    </citation>
    <scope>NUCLEOTIDE SEQUENCE</scope>
    <source>
        <strain evidence="7">BP1-145</strain>
        <strain evidence="8">BP1-148</strain>
    </source>
</reference>
<dbReference type="STRING" id="645274.SAMN04487901_10441"/>
<dbReference type="InterPro" id="IPR050187">
    <property type="entry name" value="Lipid_Phosphate_FormReg"/>
</dbReference>
<accession>A0A1G7U9H1</accession>
<organism evidence="7 9">
    <name type="scientific">Prevotella communis</name>
    <dbReference type="NCBI Taxonomy" id="2913614"/>
    <lineage>
        <taxon>Bacteria</taxon>
        <taxon>Pseudomonadati</taxon>
        <taxon>Bacteroidota</taxon>
        <taxon>Bacteroidia</taxon>
        <taxon>Bacteroidales</taxon>
        <taxon>Prevotellaceae</taxon>
        <taxon>Prevotella</taxon>
    </lineage>
</organism>
<dbReference type="Gene3D" id="2.60.200.40">
    <property type="match status" value="1"/>
</dbReference>
<dbReference type="EMBL" id="FNCQ01000004">
    <property type="protein sequence ID" value="SDG44265.1"/>
    <property type="molecule type" value="Genomic_DNA"/>
</dbReference>
<dbReference type="InterPro" id="IPR045540">
    <property type="entry name" value="YegS/DAGK_C"/>
</dbReference>
<evidence type="ECO:0000313" key="8">
    <source>
        <dbReference type="Proteomes" id="UP000198779"/>
    </source>
</evidence>
<keyword evidence="1" id="KW-0808">Transferase</keyword>